<dbReference type="RefSeq" id="WP_388349353.1">
    <property type="nucleotide sequence ID" value="NZ_JBIAFJ010000019.1"/>
</dbReference>
<proteinExistence type="predicted"/>
<evidence type="ECO:0000313" key="2">
    <source>
        <dbReference type="Proteomes" id="UP001601197"/>
    </source>
</evidence>
<sequence>MTEAFLAFFVSAMLPPVLRPYHVAFEVPLVLTAFGAVAAMARHPHAVSPSHVVLRTGFLGEPTLPRDAVRSASREMRTVSGRGLRPVPGDARAVACSVGSTVDVRLRVDPPVAVDLGRAGVVRAATAHVSADSPEAFLRAVRASGTS</sequence>
<protein>
    <submittedName>
        <fullName evidence="1">Uncharacterized protein</fullName>
    </submittedName>
</protein>
<organism evidence="1 2">
    <name type="scientific">Streptomyces kebangsaanensis</name>
    <dbReference type="NCBI Taxonomy" id="864058"/>
    <lineage>
        <taxon>Bacteria</taxon>
        <taxon>Bacillati</taxon>
        <taxon>Actinomycetota</taxon>
        <taxon>Actinomycetes</taxon>
        <taxon>Kitasatosporales</taxon>
        <taxon>Streptomycetaceae</taxon>
        <taxon>Streptomyces</taxon>
    </lineage>
</organism>
<gene>
    <name evidence="1" type="ORF">ACFYNZ_21590</name>
</gene>
<name>A0ABW6KVX2_9ACTN</name>
<comment type="caution">
    <text evidence="1">The sequence shown here is derived from an EMBL/GenBank/DDBJ whole genome shotgun (WGS) entry which is preliminary data.</text>
</comment>
<reference evidence="1 2" key="1">
    <citation type="submission" date="2024-10" db="EMBL/GenBank/DDBJ databases">
        <title>The Natural Products Discovery Center: Release of the First 8490 Sequenced Strains for Exploring Actinobacteria Biosynthetic Diversity.</title>
        <authorList>
            <person name="Kalkreuter E."/>
            <person name="Kautsar S.A."/>
            <person name="Yang D."/>
            <person name="Bader C.D."/>
            <person name="Teijaro C.N."/>
            <person name="Fluegel L."/>
            <person name="Davis C.M."/>
            <person name="Simpson J.R."/>
            <person name="Lauterbach L."/>
            <person name="Steele A.D."/>
            <person name="Gui C."/>
            <person name="Meng S."/>
            <person name="Li G."/>
            <person name="Viehrig K."/>
            <person name="Ye F."/>
            <person name="Su P."/>
            <person name="Kiefer A.F."/>
            <person name="Nichols A."/>
            <person name="Cepeda A.J."/>
            <person name="Yan W."/>
            <person name="Fan B."/>
            <person name="Jiang Y."/>
            <person name="Adhikari A."/>
            <person name="Zheng C.-J."/>
            <person name="Schuster L."/>
            <person name="Cowan T.M."/>
            <person name="Smanski M.J."/>
            <person name="Chevrette M.G."/>
            <person name="De Carvalho L.P.S."/>
            <person name="Shen B."/>
        </authorList>
    </citation>
    <scope>NUCLEOTIDE SEQUENCE [LARGE SCALE GENOMIC DNA]</scope>
    <source>
        <strain evidence="1 2">NPDC007147</strain>
    </source>
</reference>
<keyword evidence="2" id="KW-1185">Reference proteome</keyword>
<evidence type="ECO:0000313" key="1">
    <source>
        <dbReference type="EMBL" id="MFE9172040.1"/>
    </source>
</evidence>
<dbReference type="EMBL" id="JBIAFJ010000019">
    <property type="protein sequence ID" value="MFE9172040.1"/>
    <property type="molecule type" value="Genomic_DNA"/>
</dbReference>
<accession>A0ABW6KVX2</accession>
<dbReference type="Proteomes" id="UP001601197">
    <property type="component" value="Unassembled WGS sequence"/>
</dbReference>